<dbReference type="InterPro" id="IPR001563">
    <property type="entry name" value="Peptidase_S10"/>
</dbReference>
<evidence type="ECO:0000313" key="8">
    <source>
        <dbReference type="Proteomes" id="UP000824596"/>
    </source>
</evidence>
<dbReference type="SUPFAM" id="SSF53474">
    <property type="entry name" value="alpha/beta-Hydrolases"/>
    <property type="match status" value="1"/>
</dbReference>
<dbReference type="GeneID" id="68350265"/>
<organism evidence="7 8">
    <name type="scientific">Hirsutella rhossiliensis</name>
    <dbReference type="NCBI Taxonomy" id="111463"/>
    <lineage>
        <taxon>Eukaryota</taxon>
        <taxon>Fungi</taxon>
        <taxon>Dikarya</taxon>
        <taxon>Ascomycota</taxon>
        <taxon>Pezizomycotina</taxon>
        <taxon>Sordariomycetes</taxon>
        <taxon>Hypocreomycetidae</taxon>
        <taxon>Hypocreales</taxon>
        <taxon>Ophiocordycipitaceae</taxon>
        <taxon>Hirsutella</taxon>
    </lineage>
</organism>
<dbReference type="PANTHER" id="PTHR11802:SF479">
    <property type="entry name" value="CARBOXYPEPTIDASE"/>
    <property type="match status" value="1"/>
</dbReference>
<dbReference type="InterPro" id="IPR029058">
    <property type="entry name" value="AB_hydrolase_fold"/>
</dbReference>
<dbReference type="PANTHER" id="PTHR11802">
    <property type="entry name" value="SERINE PROTEASE FAMILY S10 SERINE CARBOXYPEPTIDASE"/>
    <property type="match status" value="1"/>
</dbReference>
<evidence type="ECO:0000256" key="6">
    <source>
        <dbReference type="RuleBase" id="RU361156"/>
    </source>
</evidence>
<feature type="signal peptide" evidence="6">
    <location>
        <begin position="1"/>
        <end position="20"/>
    </location>
</feature>
<reference evidence="7" key="1">
    <citation type="submission" date="2021-09" db="EMBL/GenBank/DDBJ databases">
        <title>A high-quality genome of the endoparasitic fungus Hirsutella rhossiliensis with a comparison of Hirsutella genomes reveals transposable elements contributing to genome size variation.</title>
        <authorList>
            <person name="Lin R."/>
            <person name="Jiao Y."/>
            <person name="Sun X."/>
            <person name="Ling J."/>
            <person name="Xie B."/>
            <person name="Cheng X."/>
        </authorList>
    </citation>
    <scope>NUCLEOTIDE SEQUENCE</scope>
    <source>
        <strain evidence="7">HR02</strain>
    </source>
</reference>
<dbReference type="Pfam" id="PF00450">
    <property type="entry name" value="Peptidase_S10"/>
    <property type="match status" value="1"/>
</dbReference>
<dbReference type="EMBL" id="JAIZPD010000001">
    <property type="protein sequence ID" value="KAH0968494.1"/>
    <property type="molecule type" value="Genomic_DNA"/>
</dbReference>
<keyword evidence="8" id="KW-1185">Reference proteome</keyword>
<accession>A0A9P8SNK4</accession>
<dbReference type="Proteomes" id="UP000824596">
    <property type="component" value="Unassembled WGS sequence"/>
</dbReference>
<keyword evidence="3 6" id="KW-0645">Protease</keyword>
<evidence type="ECO:0000256" key="2">
    <source>
        <dbReference type="ARBA" id="ARBA00022645"/>
    </source>
</evidence>
<evidence type="ECO:0000256" key="3">
    <source>
        <dbReference type="ARBA" id="ARBA00022670"/>
    </source>
</evidence>
<name>A0A9P8SNK4_9HYPO</name>
<keyword evidence="5" id="KW-0325">Glycoprotein</keyword>
<dbReference type="PROSITE" id="PS00131">
    <property type="entry name" value="CARBOXYPEPT_SER_SER"/>
    <property type="match status" value="1"/>
</dbReference>
<keyword evidence="6" id="KW-0732">Signal</keyword>
<evidence type="ECO:0000256" key="1">
    <source>
        <dbReference type="ARBA" id="ARBA00009431"/>
    </source>
</evidence>
<dbReference type="Gene3D" id="3.40.50.1820">
    <property type="entry name" value="alpha/beta hydrolase"/>
    <property type="match status" value="1"/>
</dbReference>
<dbReference type="RefSeq" id="XP_044726007.1">
    <property type="nucleotide sequence ID" value="XM_044859607.1"/>
</dbReference>
<dbReference type="InterPro" id="IPR018202">
    <property type="entry name" value="Ser_caboxypep_ser_AS"/>
</dbReference>
<evidence type="ECO:0000256" key="5">
    <source>
        <dbReference type="ARBA" id="ARBA00023180"/>
    </source>
</evidence>
<proteinExistence type="inferred from homology"/>
<evidence type="ECO:0000256" key="4">
    <source>
        <dbReference type="ARBA" id="ARBA00022801"/>
    </source>
</evidence>
<feature type="chain" id="PRO_5040540426" description="Carboxypeptidase" evidence="6">
    <location>
        <begin position="21"/>
        <end position="569"/>
    </location>
</feature>
<dbReference type="AlphaFoldDB" id="A0A9P8SNK4"/>
<comment type="similarity">
    <text evidence="1 6">Belongs to the peptidase S10 family.</text>
</comment>
<dbReference type="GO" id="GO:0004185">
    <property type="term" value="F:serine-type carboxypeptidase activity"/>
    <property type="evidence" value="ECO:0007669"/>
    <property type="project" value="UniProtKB-UniRule"/>
</dbReference>
<comment type="caution">
    <text evidence="7">The sequence shown here is derived from an EMBL/GenBank/DDBJ whole genome shotgun (WGS) entry which is preliminary data.</text>
</comment>
<sequence length="569" mass="62967">MKSQMLVLSLLSLWATAASARVTQADQLLQRLHGGFATGLDARHEHGFSSARNMHRRADSAHRFLNHATKEFVVNGTGIPDVDFDLGESYAGQLPISEKADERDHMFFWFFPTANEEHRETKEIVIWLNGGPGCSSLLGLLQENGPLLWQPGLLKPESNPWSWHLLSNIVYVEQPVTVGFSQGNATAKDEDDVARQFLGFWKNFMSTFGMQGYKVYVVAESYGGFYGPYISSHMVDANDNRYYDLGGLMIYDGIMFSDVVQSGVIIESFVEQHRDLMPLDDATMERIHNISESCGYTDYYEKYLTYPPAGPAPRFPPGVSVFSNGSYVPHKECEPLFAVVYEAMRKINPCFNIYNIRAGCPQPYDPIGSTDPYFDRADVKKAINAPAGVTWSQCVNGVFNSSTGDQSLPPDKYELPNVVDTTENVIIAHGSMDYILPLDGVLLGLQNMTWGGKLGFQTTPSDPFYVPRYGYNNSDGSTFYGDNLPAGSGVQGTTHHERGLTLVVTHLAGHEGPEYAAASAFRHLEKLLGRVKSLSGTEPFTLPELRSIAQMEKPLGKGTVKIPFRGNGC</sequence>
<evidence type="ECO:0000313" key="7">
    <source>
        <dbReference type="EMBL" id="KAH0968494.1"/>
    </source>
</evidence>
<protein>
    <recommendedName>
        <fullName evidence="6">Carboxypeptidase</fullName>
        <ecNumber evidence="6">3.4.16.-</ecNumber>
    </recommendedName>
</protein>
<dbReference type="EC" id="3.4.16.-" evidence="6"/>
<dbReference type="OrthoDB" id="443318at2759"/>
<gene>
    <name evidence="7" type="ORF">HRG_01136</name>
</gene>
<dbReference type="PRINTS" id="PR00724">
    <property type="entry name" value="CRBOXYPTASEC"/>
</dbReference>
<keyword evidence="2 6" id="KW-0121">Carboxypeptidase</keyword>
<keyword evidence="4 6" id="KW-0378">Hydrolase</keyword>
<dbReference type="GO" id="GO:0006508">
    <property type="term" value="P:proteolysis"/>
    <property type="evidence" value="ECO:0007669"/>
    <property type="project" value="UniProtKB-KW"/>
</dbReference>